<proteinExistence type="predicted"/>
<dbReference type="PANTHER" id="PTHR33789">
    <property type="entry name" value="LACHRYMATORY-FACTOR SYNTHASE"/>
    <property type="match status" value="1"/>
</dbReference>
<dbReference type="SUPFAM" id="SSF55961">
    <property type="entry name" value="Bet v1-like"/>
    <property type="match status" value="1"/>
</dbReference>
<protein>
    <recommendedName>
        <fullName evidence="3">Lachrymatory factor synthase</fullName>
    </recommendedName>
</protein>
<dbReference type="Proteomes" id="UP001293593">
    <property type="component" value="Unassembled WGS sequence"/>
</dbReference>
<dbReference type="InterPro" id="IPR023393">
    <property type="entry name" value="START-like_dom_sf"/>
</dbReference>
<dbReference type="InterPro" id="IPR019587">
    <property type="entry name" value="Polyketide_cyclase/dehydratase"/>
</dbReference>
<dbReference type="Pfam" id="PF10604">
    <property type="entry name" value="Polyketide_cyc2"/>
    <property type="match status" value="1"/>
</dbReference>
<dbReference type="EMBL" id="JAWXYG010000004">
    <property type="protein sequence ID" value="KAK4274255.1"/>
    <property type="molecule type" value="Genomic_DNA"/>
</dbReference>
<gene>
    <name evidence="1" type="ORF">QN277_017506</name>
</gene>
<evidence type="ECO:0000313" key="1">
    <source>
        <dbReference type="EMBL" id="KAK4274255.1"/>
    </source>
</evidence>
<dbReference type="PANTHER" id="PTHR33789:SF11">
    <property type="entry name" value="OS05G0202300 PROTEIN"/>
    <property type="match status" value="1"/>
</dbReference>
<dbReference type="CDD" id="cd07821">
    <property type="entry name" value="PYR_PYL_RCAR_like"/>
    <property type="match status" value="1"/>
</dbReference>
<name>A0AAE1MRX1_9FABA</name>
<dbReference type="GO" id="GO:0004864">
    <property type="term" value="F:protein phosphatase inhibitor activity"/>
    <property type="evidence" value="ECO:0007669"/>
    <property type="project" value="UniProtKB-ARBA"/>
</dbReference>
<dbReference type="InterPro" id="IPR053249">
    <property type="entry name" value="LFS"/>
</dbReference>
<accession>A0AAE1MRX1</accession>
<sequence>MAEEPNSKWEGKACVEVPNTNTEQAWRLLEDFCNLHRLMPLETCYQVEGIPGQPGLVRYCAATVKGGGEGETTFMWANEKLLALDPIQHCLTYEIVENNIGFKSYVATVKVLPISSDVDVQGCKIEWSFVSDPVEGWAFQDLISYIDSTLHYMANKIQQACSAN</sequence>
<organism evidence="1 2">
    <name type="scientific">Acacia crassicarpa</name>
    <name type="common">northern wattle</name>
    <dbReference type="NCBI Taxonomy" id="499986"/>
    <lineage>
        <taxon>Eukaryota</taxon>
        <taxon>Viridiplantae</taxon>
        <taxon>Streptophyta</taxon>
        <taxon>Embryophyta</taxon>
        <taxon>Tracheophyta</taxon>
        <taxon>Spermatophyta</taxon>
        <taxon>Magnoliopsida</taxon>
        <taxon>eudicotyledons</taxon>
        <taxon>Gunneridae</taxon>
        <taxon>Pentapetalae</taxon>
        <taxon>rosids</taxon>
        <taxon>fabids</taxon>
        <taxon>Fabales</taxon>
        <taxon>Fabaceae</taxon>
        <taxon>Caesalpinioideae</taxon>
        <taxon>mimosoid clade</taxon>
        <taxon>Acacieae</taxon>
        <taxon>Acacia</taxon>
    </lineage>
</organism>
<evidence type="ECO:0008006" key="3">
    <source>
        <dbReference type="Google" id="ProtNLM"/>
    </source>
</evidence>
<reference evidence="1" key="1">
    <citation type="submission" date="2023-10" db="EMBL/GenBank/DDBJ databases">
        <title>Chromosome-level genome of the transformable northern wattle, Acacia crassicarpa.</title>
        <authorList>
            <person name="Massaro I."/>
            <person name="Sinha N.R."/>
            <person name="Poethig S."/>
            <person name="Leichty A.R."/>
        </authorList>
    </citation>
    <scope>NUCLEOTIDE SEQUENCE</scope>
    <source>
        <strain evidence="1">Acra3RX</strain>
        <tissue evidence="1">Leaf</tissue>
    </source>
</reference>
<comment type="caution">
    <text evidence="1">The sequence shown here is derived from an EMBL/GenBank/DDBJ whole genome shotgun (WGS) entry which is preliminary data.</text>
</comment>
<keyword evidence="2" id="KW-1185">Reference proteome</keyword>
<dbReference type="AlphaFoldDB" id="A0AAE1MRX1"/>
<dbReference type="Gene3D" id="3.30.530.20">
    <property type="match status" value="1"/>
</dbReference>
<dbReference type="FunFam" id="3.30.530.20:FF:000064">
    <property type="entry name" value="Lachrymatory-factor synthase"/>
    <property type="match status" value="1"/>
</dbReference>
<evidence type="ECO:0000313" key="2">
    <source>
        <dbReference type="Proteomes" id="UP001293593"/>
    </source>
</evidence>